<evidence type="ECO:0000256" key="1">
    <source>
        <dbReference type="SAM" id="SignalP"/>
    </source>
</evidence>
<dbReference type="PANTHER" id="PTHR31778">
    <property type="entry name" value="BUD SITE SELECTION PROTEIN RAX2"/>
    <property type="match status" value="1"/>
</dbReference>
<protein>
    <recommendedName>
        <fullName evidence="4">T9SS C-terminal target domain-containing protein</fullName>
    </recommendedName>
</protein>
<dbReference type="Proteomes" id="UP000831390">
    <property type="component" value="Chromosome"/>
</dbReference>
<evidence type="ECO:0000313" key="2">
    <source>
        <dbReference type="EMBL" id="UOE31996.1"/>
    </source>
</evidence>
<gene>
    <name evidence="2" type="ORF">MTP16_12715</name>
</gene>
<name>A0ABY4B2R5_9BACT</name>
<keyword evidence="3" id="KW-1185">Reference proteome</keyword>
<reference evidence="2 3" key="1">
    <citation type="submission" date="2022-03" db="EMBL/GenBank/DDBJ databases">
        <title>Hymenobactersp. isolated from the air.</title>
        <authorList>
            <person name="Won M."/>
            <person name="Kwon S.-W."/>
        </authorList>
    </citation>
    <scope>NUCLEOTIDE SEQUENCE [LARGE SCALE GENOMIC DNA]</scope>
    <source>
        <strain evidence="2 3">KACC 22596</strain>
    </source>
</reference>
<dbReference type="InterPro" id="IPR011043">
    <property type="entry name" value="Gal_Oxase/kelch_b-propeller"/>
</dbReference>
<dbReference type="SUPFAM" id="SSF50965">
    <property type="entry name" value="Galactose oxidase, central domain"/>
    <property type="match status" value="1"/>
</dbReference>
<dbReference type="SUPFAM" id="SSF75011">
    <property type="entry name" value="3-carboxy-cis,cis-mucoante lactonizing enzyme"/>
    <property type="match status" value="1"/>
</dbReference>
<feature type="signal peptide" evidence="1">
    <location>
        <begin position="1"/>
        <end position="19"/>
    </location>
</feature>
<keyword evidence="1" id="KW-0732">Signal</keyword>
<dbReference type="PANTHER" id="PTHR31778:SF2">
    <property type="entry name" value="BUD SITE SELECTION PROTEIN RAX2"/>
    <property type="match status" value="1"/>
</dbReference>
<evidence type="ECO:0008006" key="4">
    <source>
        <dbReference type="Google" id="ProtNLM"/>
    </source>
</evidence>
<proteinExistence type="predicted"/>
<evidence type="ECO:0000313" key="3">
    <source>
        <dbReference type="Proteomes" id="UP000831390"/>
    </source>
</evidence>
<dbReference type="RefSeq" id="WP_243509094.1">
    <property type="nucleotide sequence ID" value="NZ_CP094534.1"/>
</dbReference>
<sequence length="902" mass="89513">MKYLLLLLVWLSTFRPARATAPPATGRSLAEALTPDGTLKMGLNGSFDARQFRMGTAPDGRPVFRPAGTTGAGDERWADGFERPGVDGTLVAVARAGTNIYIGGSFTMVGNVPAQRVARWNGTVWSSLGTGISKGTQYAIVNALAVAGNGDVYAGGEFTTAGGVAANNVAKWNGTTWSPLGSGVASNALTVIPKITALAVAGNGDVYAGGNFGLAGGVAANYVARWNGTAWSALGTGAANGVSGGRGFSMGGSRYSTVYALVVAGNGDVYVGGDFTAAGGAAANQIARWNGTAWSALGTGVSGGFTSVGATVYALGISSAGDVYAGGDFTQAGGAVASGIARWNGSAWNSMNTGAANGVNSTVSTLALSGTDVYVGGSFSQAGGVGVGYVAKWNGTVWNSLGTGAANGMNYRVDALLVAGNGQVYAGGSFDRAGGVSATGLAKWDGTAWSRAAAGAGNYHGGIKVLAVAPNGDVYVGGTFVEAGEGAANRVAKWNGTTWSSLGTGAANGLNWSVTALAVAANGDVYVGGNFTQAGGITANRVAKWNGTAWSSLGTGAANGVGVSLSTEIVNALAVAPNGDVYVGGYISQAGGVAANYVAKWNGTTWSALGTGITNPGGMNTVVQALAVAPNGDVYAGGNFTQAGGVPANCVARWNGTTWSSLGTGTANGIVADLNSFGNTVFALAVAPNGDVYVGGIFAQAGGITVNHVAKWNGTTWSALDTSVSSSGLGGAVVYTLAAAANGDVYVGGYITQAGSISAKNVAKWDGRAWTGLGTGLNASVNTLASAPNGNIYAGGPFTATGDGSKITVGFALYDPAAPLANKAAKAAPAAQLYPNPAHGTATLRLPAGAPRLPLTLLDAQGRTVRRYPAPATAEAALDLRGLPTGAYVVRCGEFSQRLVVE</sequence>
<dbReference type="EMBL" id="CP094534">
    <property type="protein sequence ID" value="UOE31996.1"/>
    <property type="molecule type" value="Genomic_DNA"/>
</dbReference>
<accession>A0ABY4B2R5</accession>
<feature type="chain" id="PRO_5046407161" description="T9SS C-terminal target domain-containing protein" evidence="1">
    <location>
        <begin position="20"/>
        <end position="902"/>
    </location>
</feature>
<organism evidence="2 3">
    <name type="scientific">Hymenobacter monticola</name>
    <dbReference type="NCBI Taxonomy" id="1705399"/>
    <lineage>
        <taxon>Bacteria</taxon>
        <taxon>Pseudomonadati</taxon>
        <taxon>Bacteroidota</taxon>
        <taxon>Cytophagia</taxon>
        <taxon>Cytophagales</taxon>
        <taxon>Hymenobacteraceae</taxon>
        <taxon>Hymenobacter</taxon>
    </lineage>
</organism>